<name>A0A2M8C1B8_9BACT</name>
<evidence type="ECO:0000313" key="4">
    <source>
        <dbReference type="EMBL" id="PJB49897.1"/>
    </source>
</evidence>
<feature type="signal peptide" evidence="2">
    <location>
        <begin position="1"/>
        <end position="19"/>
    </location>
</feature>
<dbReference type="InterPro" id="IPR001322">
    <property type="entry name" value="Lamin_tail_dom"/>
</dbReference>
<keyword evidence="1" id="KW-1133">Transmembrane helix</keyword>
<dbReference type="AlphaFoldDB" id="A0A2M8C1B8"/>
<keyword evidence="1" id="KW-0472">Membrane</keyword>
<keyword evidence="1" id="KW-0812">Transmembrane</keyword>
<feature type="chain" id="PRO_5014838026" description="LTD domain-containing protein" evidence="2">
    <location>
        <begin position="20"/>
        <end position="424"/>
    </location>
</feature>
<dbReference type="Pfam" id="PF00932">
    <property type="entry name" value="LTD"/>
    <property type="match status" value="1"/>
</dbReference>
<protein>
    <recommendedName>
        <fullName evidence="3">LTD domain-containing protein</fullName>
    </recommendedName>
</protein>
<gene>
    <name evidence="4" type="ORF">CO102_02605</name>
</gene>
<comment type="caution">
    <text evidence="4">The sequence shown here is derived from an EMBL/GenBank/DDBJ whole genome shotgun (WGS) entry which is preliminary data.</text>
</comment>
<reference evidence="5" key="1">
    <citation type="submission" date="2017-09" db="EMBL/GenBank/DDBJ databases">
        <title>Depth-based differentiation of microbial function through sediment-hosted aquifers and enrichment of novel symbionts in the deep terrestrial subsurface.</title>
        <authorList>
            <person name="Probst A.J."/>
            <person name="Ladd B."/>
            <person name="Jarett J.K."/>
            <person name="Geller-Mcgrath D.E."/>
            <person name="Sieber C.M.K."/>
            <person name="Emerson J.B."/>
            <person name="Anantharaman K."/>
            <person name="Thomas B.C."/>
            <person name="Malmstrom R."/>
            <person name="Stieglmeier M."/>
            <person name="Klingl A."/>
            <person name="Woyke T."/>
            <person name="Ryan C.M."/>
            <person name="Banfield J.F."/>
        </authorList>
    </citation>
    <scope>NUCLEOTIDE SEQUENCE [LARGE SCALE GENOMIC DNA]</scope>
</reference>
<accession>A0A2M8C1B8</accession>
<evidence type="ECO:0000259" key="3">
    <source>
        <dbReference type="Pfam" id="PF00932"/>
    </source>
</evidence>
<feature type="transmembrane region" description="Helical" evidence="1">
    <location>
        <begin position="400"/>
        <end position="418"/>
    </location>
</feature>
<evidence type="ECO:0000313" key="5">
    <source>
        <dbReference type="Proteomes" id="UP000228770"/>
    </source>
</evidence>
<proteinExistence type="predicted"/>
<evidence type="ECO:0000256" key="1">
    <source>
        <dbReference type="SAM" id="Phobius"/>
    </source>
</evidence>
<evidence type="ECO:0000256" key="2">
    <source>
        <dbReference type="SAM" id="SignalP"/>
    </source>
</evidence>
<organism evidence="4 5">
    <name type="scientific">Candidatus Brennerbacteria bacterium CG_4_9_14_3_um_filter_43_9</name>
    <dbReference type="NCBI Taxonomy" id="1974522"/>
    <lineage>
        <taxon>Bacteria</taxon>
        <taxon>Candidatus Brenneribacteriota</taxon>
    </lineage>
</organism>
<sequence>MKRAFAIVIVVLCSWGAYAGIARVYAATQTLPAVTATLQAGLRINEIMYNPPGEIAGGKNLEWVELYNQSQISITIIGGVQENAWTISDSAGTHYFAKTPYQGSMSVMQNSYAIIAGDARAFKDRYPLFQGTIIDVGIRLRNDQDVLQLHDGTGKIISQVFWSNTWGAAGNGKTLEYSTADKAFREGLRPDGSPGLENSVEGLSLPPIPSINPGVTAQPTPFSNPQPQTQKKTELTINELFTSPENKGTQWIEIKNDGTTIANLANWQIIIASFKKPIQLSGTLLPLSYKIIDSRDYNFIINKQGDTIALVDPTGLKTFEVTYASAIPSDWSASRFGRSEWKLSSNPTPGTDNIFALKETTKQETIAEVIPPFSLAASYQPTYNPSWKQRIYAFFGQPKTIVWGTGYGILAAYIFLVAKRKYTF</sequence>
<feature type="domain" description="LTD" evidence="3">
    <location>
        <begin position="229"/>
        <end position="323"/>
    </location>
</feature>
<dbReference type="Proteomes" id="UP000228770">
    <property type="component" value="Unassembled WGS sequence"/>
</dbReference>
<dbReference type="EMBL" id="PFUA01000065">
    <property type="protein sequence ID" value="PJB49897.1"/>
    <property type="molecule type" value="Genomic_DNA"/>
</dbReference>
<keyword evidence="2" id="KW-0732">Signal</keyword>